<dbReference type="Proteomes" id="UP001488805">
    <property type="component" value="Unassembled WGS sequence"/>
</dbReference>
<gene>
    <name evidence="1" type="ORF">VZT92_015393</name>
</gene>
<proteinExistence type="predicted"/>
<organism evidence="1 2">
    <name type="scientific">Zoarces viviparus</name>
    <name type="common">Viviparous eelpout</name>
    <name type="synonym">Blennius viviparus</name>
    <dbReference type="NCBI Taxonomy" id="48416"/>
    <lineage>
        <taxon>Eukaryota</taxon>
        <taxon>Metazoa</taxon>
        <taxon>Chordata</taxon>
        <taxon>Craniata</taxon>
        <taxon>Vertebrata</taxon>
        <taxon>Euteleostomi</taxon>
        <taxon>Actinopterygii</taxon>
        <taxon>Neopterygii</taxon>
        <taxon>Teleostei</taxon>
        <taxon>Neoteleostei</taxon>
        <taxon>Acanthomorphata</taxon>
        <taxon>Eupercaria</taxon>
        <taxon>Perciformes</taxon>
        <taxon>Cottioidei</taxon>
        <taxon>Zoarcales</taxon>
        <taxon>Zoarcidae</taxon>
        <taxon>Zoarcinae</taxon>
        <taxon>Zoarces</taxon>
    </lineage>
</organism>
<comment type="caution">
    <text evidence="1">The sequence shown here is derived from an EMBL/GenBank/DDBJ whole genome shotgun (WGS) entry which is preliminary data.</text>
</comment>
<reference evidence="1 2" key="1">
    <citation type="journal article" date="2024" name="Genome Biol. Evol.">
        <title>Chromosome-level genome assembly of the viviparous eelpout Zoarces viviparus.</title>
        <authorList>
            <person name="Fuhrmann N."/>
            <person name="Brasseur M.V."/>
            <person name="Bakowski C.E."/>
            <person name="Podsiadlowski L."/>
            <person name="Prost S."/>
            <person name="Krehenwinkel H."/>
            <person name="Mayer C."/>
        </authorList>
    </citation>
    <scope>NUCLEOTIDE SEQUENCE [LARGE SCALE GENOMIC DNA]</scope>
    <source>
        <strain evidence="1">NO-MEL_2022_Ind0_liver</strain>
    </source>
</reference>
<name>A0AAW1EWC2_ZOAVI</name>
<dbReference type="AlphaFoldDB" id="A0AAW1EWC2"/>
<evidence type="ECO:0000313" key="1">
    <source>
        <dbReference type="EMBL" id="KAK9526708.1"/>
    </source>
</evidence>
<keyword evidence="2" id="KW-1185">Reference proteome</keyword>
<accession>A0AAW1EWC2</accession>
<evidence type="ECO:0000313" key="2">
    <source>
        <dbReference type="Proteomes" id="UP001488805"/>
    </source>
</evidence>
<dbReference type="EMBL" id="JBCEZU010000123">
    <property type="protein sequence ID" value="KAK9526708.1"/>
    <property type="molecule type" value="Genomic_DNA"/>
</dbReference>
<sequence>MFKLTPLFLPHARALASYTGRLVEDVGERHCCFDHADMGIPIMEMRPRLTGEAKHLMGGGGGSAGRCMWIGEATAVHRCSRVLSRCSTSSPSNWQMASDAR</sequence>
<protein>
    <submittedName>
        <fullName evidence="1">Uncharacterized protein</fullName>
    </submittedName>
</protein>